<gene>
    <name evidence="2" type="ORF">SDC9_35951</name>
</gene>
<proteinExistence type="predicted"/>
<dbReference type="PANTHER" id="PTHR12993">
    <property type="entry name" value="N-ACETYLGLUCOSAMINYL-PHOSPHATIDYLINOSITOL DE-N-ACETYLASE-RELATED"/>
    <property type="match status" value="1"/>
</dbReference>
<name>A0A644VEW5_9ZZZZ</name>
<sequence length="567" mass="64663">MKLVIVIFAVSMVFLCAFIGMWTIEASYTGEFANSVFSSAALQNKTVMVFVPHEDDELNVAGVTIKNLRDNNIRTICVFSTNGDCYPAEARISEARESLHILGVPDDDIYFLGYADGPASQKYYDKYTAPNDEILISPKTGKNATYCVLGKRDFSTQFRAAPSTYSRNCFKRDVQDIILRFKPDIIFANDFDKHLNHRENTLLFEEVMGDILRRPGNNYHPEVFKGFAYSTAYTAVADFYAPNILSTQKPDKTELNNPIYDTDIPQYEWDKRVRLPSNKTCLTRLLEGNTLFAALKVHRSQDTLKRSPRIINGDEVFWQRDTNSLTYQGTIVVSSGNGNKLNDFKLVDVMDLHPRNVGFANYLWVPSLADKQKMVKVIWQKQQTIDKVVFYGNIEEDSRIEGGVVELSNGFQVQVPELNSAGRATVLNIPPQKNIDWLKFTIKKWRGERPGLAELEIYGGESEPELFNLVKITINDDFAYDYWVKDDVKQVALGIYKFGNVGNCELKIIKGKGHLSGNTLFLDSNYVIVKAEAANNVFDQITIRRQTLWAFWKLKLRQSLERKKLKL</sequence>
<dbReference type="Pfam" id="PF24135">
    <property type="entry name" value="DUF7402"/>
    <property type="match status" value="1"/>
</dbReference>
<dbReference type="Pfam" id="PF02585">
    <property type="entry name" value="PIG-L"/>
    <property type="match status" value="1"/>
</dbReference>
<reference evidence="2" key="1">
    <citation type="submission" date="2019-08" db="EMBL/GenBank/DDBJ databases">
        <authorList>
            <person name="Kucharzyk K."/>
            <person name="Murdoch R.W."/>
            <person name="Higgins S."/>
            <person name="Loffler F."/>
        </authorList>
    </citation>
    <scope>NUCLEOTIDE SEQUENCE</scope>
</reference>
<dbReference type="InterPro" id="IPR055826">
    <property type="entry name" value="DUF7402"/>
</dbReference>
<dbReference type="AlphaFoldDB" id="A0A644VEW5"/>
<dbReference type="InterPro" id="IPR003737">
    <property type="entry name" value="GlcNAc_PI_deacetylase-related"/>
</dbReference>
<feature type="domain" description="DUF7402" evidence="1">
    <location>
        <begin position="364"/>
        <end position="458"/>
    </location>
</feature>
<protein>
    <recommendedName>
        <fullName evidence="1">DUF7402 domain-containing protein</fullName>
    </recommendedName>
</protein>
<dbReference type="GO" id="GO:0016811">
    <property type="term" value="F:hydrolase activity, acting on carbon-nitrogen (but not peptide) bonds, in linear amides"/>
    <property type="evidence" value="ECO:0007669"/>
    <property type="project" value="TreeGrafter"/>
</dbReference>
<accession>A0A644VEW5</accession>
<dbReference type="InterPro" id="IPR024078">
    <property type="entry name" value="LmbE-like_dom_sf"/>
</dbReference>
<dbReference type="PANTHER" id="PTHR12993:SF11">
    <property type="entry name" value="N-ACETYLGLUCOSAMINYL-PHOSPHATIDYLINOSITOL DE-N-ACETYLASE"/>
    <property type="match status" value="1"/>
</dbReference>
<dbReference type="Gene3D" id="3.40.50.10320">
    <property type="entry name" value="LmbE-like"/>
    <property type="match status" value="1"/>
</dbReference>
<dbReference type="SUPFAM" id="SSF102588">
    <property type="entry name" value="LmbE-like"/>
    <property type="match status" value="1"/>
</dbReference>
<dbReference type="EMBL" id="VSSQ01000290">
    <property type="protein sequence ID" value="MPL89909.1"/>
    <property type="molecule type" value="Genomic_DNA"/>
</dbReference>
<organism evidence="2">
    <name type="scientific">bioreactor metagenome</name>
    <dbReference type="NCBI Taxonomy" id="1076179"/>
    <lineage>
        <taxon>unclassified sequences</taxon>
        <taxon>metagenomes</taxon>
        <taxon>ecological metagenomes</taxon>
    </lineage>
</organism>
<evidence type="ECO:0000259" key="1">
    <source>
        <dbReference type="Pfam" id="PF24135"/>
    </source>
</evidence>
<comment type="caution">
    <text evidence="2">The sequence shown here is derived from an EMBL/GenBank/DDBJ whole genome shotgun (WGS) entry which is preliminary data.</text>
</comment>
<evidence type="ECO:0000313" key="2">
    <source>
        <dbReference type="EMBL" id="MPL89909.1"/>
    </source>
</evidence>